<keyword evidence="1" id="KW-0560">Oxidoreductase</keyword>
<dbReference type="InterPro" id="IPR036291">
    <property type="entry name" value="NAD(P)-bd_dom_sf"/>
</dbReference>
<evidence type="ECO:0000313" key="3">
    <source>
        <dbReference type="EMBL" id="GAA4322942.1"/>
    </source>
</evidence>
<gene>
    <name evidence="3" type="primary">npdG</name>
    <name evidence="3" type="ORF">GCM10023144_03390</name>
</gene>
<evidence type="ECO:0000256" key="1">
    <source>
        <dbReference type="ARBA" id="ARBA00023002"/>
    </source>
</evidence>
<reference evidence="4" key="1">
    <citation type="journal article" date="2019" name="Int. J. Syst. Evol. Microbiol.">
        <title>The Global Catalogue of Microorganisms (GCM) 10K type strain sequencing project: providing services to taxonomists for standard genome sequencing and annotation.</title>
        <authorList>
            <consortium name="The Broad Institute Genomics Platform"/>
            <consortium name="The Broad Institute Genome Sequencing Center for Infectious Disease"/>
            <person name="Wu L."/>
            <person name="Ma J."/>
        </authorList>
    </citation>
    <scope>NUCLEOTIDE SEQUENCE [LARGE SCALE GENOMIC DNA]</scope>
    <source>
        <strain evidence="4">JCM 17666</strain>
    </source>
</reference>
<protein>
    <submittedName>
        <fullName evidence="3">NADPH-dependent F420 reductase</fullName>
    </submittedName>
</protein>
<name>A0ABP8GEK4_9BURK</name>
<dbReference type="InterPro" id="IPR028939">
    <property type="entry name" value="P5C_Rdtase_cat_N"/>
</dbReference>
<evidence type="ECO:0000313" key="4">
    <source>
        <dbReference type="Proteomes" id="UP001501671"/>
    </source>
</evidence>
<proteinExistence type="predicted"/>
<dbReference type="EMBL" id="BAABFO010000001">
    <property type="protein sequence ID" value="GAA4322942.1"/>
    <property type="molecule type" value="Genomic_DNA"/>
</dbReference>
<dbReference type="Proteomes" id="UP001501671">
    <property type="component" value="Unassembled WGS sequence"/>
</dbReference>
<dbReference type="RefSeq" id="WP_345245667.1">
    <property type="nucleotide sequence ID" value="NZ_BAABFO010000001.1"/>
</dbReference>
<dbReference type="NCBIfam" id="TIGR01915">
    <property type="entry name" value="npdG"/>
    <property type="match status" value="1"/>
</dbReference>
<dbReference type="Pfam" id="PF03807">
    <property type="entry name" value="F420_oxidored"/>
    <property type="match status" value="1"/>
</dbReference>
<dbReference type="SUPFAM" id="SSF51735">
    <property type="entry name" value="NAD(P)-binding Rossmann-fold domains"/>
    <property type="match status" value="1"/>
</dbReference>
<dbReference type="Gene3D" id="3.40.50.720">
    <property type="entry name" value="NAD(P)-binding Rossmann-like Domain"/>
    <property type="match status" value="1"/>
</dbReference>
<dbReference type="InterPro" id="IPR010185">
    <property type="entry name" value="NpdG"/>
</dbReference>
<feature type="domain" description="Pyrroline-5-carboxylate reductase catalytic N-terminal" evidence="2">
    <location>
        <begin position="6"/>
        <end position="103"/>
    </location>
</feature>
<organism evidence="3 4">
    <name type="scientific">Pigmentiphaga soli</name>
    <dbReference type="NCBI Taxonomy" id="1007095"/>
    <lineage>
        <taxon>Bacteria</taxon>
        <taxon>Pseudomonadati</taxon>
        <taxon>Pseudomonadota</taxon>
        <taxon>Betaproteobacteria</taxon>
        <taxon>Burkholderiales</taxon>
        <taxon>Alcaligenaceae</taxon>
        <taxon>Pigmentiphaga</taxon>
    </lineage>
</organism>
<keyword evidence="4" id="KW-1185">Reference proteome</keyword>
<dbReference type="PANTHER" id="PTHR14239:SF0">
    <property type="entry name" value="F420-DEPENDENT NADP REDUCTASE"/>
    <property type="match status" value="1"/>
</dbReference>
<evidence type="ECO:0000259" key="2">
    <source>
        <dbReference type="Pfam" id="PF03807"/>
    </source>
</evidence>
<dbReference type="PANTHER" id="PTHR14239">
    <property type="entry name" value="DUDULIN-RELATED"/>
    <property type="match status" value="1"/>
</dbReference>
<comment type="caution">
    <text evidence="3">The sequence shown here is derived from an EMBL/GenBank/DDBJ whole genome shotgun (WGS) entry which is preliminary data.</text>
</comment>
<sequence length="225" mass="23045">MMAPVRIAVLGGTGHEGAGIACRAARAGHQVWIGSRDPGRAQARAQELNELAGCTRIAGAGLEEAARAADIVVLAVPYAAQAATARQVRSALQGKILIDVTVPLKPPRVSTVQLPPEDSCVCALQALLGPEVRVASAFQNVSAHALMDLAAPVDCDVLVCADDPDVRAACVDLIAGMGLTAIDAGPLANSVVAEALTSVLIHLNRTYKARASGIRITGLPARRGG</sequence>
<accession>A0ABP8GEK4</accession>
<dbReference type="InterPro" id="IPR051267">
    <property type="entry name" value="STEAP_metalloreductase"/>
</dbReference>